<protein>
    <submittedName>
        <fullName evidence="1">Uncharacterized protein</fullName>
    </submittedName>
</protein>
<evidence type="ECO:0000313" key="1">
    <source>
        <dbReference type="EMBL" id="CAF4015730.1"/>
    </source>
</evidence>
<dbReference type="AlphaFoldDB" id="A0A819PST4"/>
<dbReference type="EMBL" id="CAJOAX010007690">
    <property type="protein sequence ID" value="CAF4015730.1"/>
    <property type="molecule type" value="Genomic_DNA"/>
</dbReference>
<proteinExistence type="predicted"/>
<organism evidence="1 2">
    <name type="scientific">Rotaria sordida</name>
    <dbReference type="NCBI Taxonomy" id="392033"/>
    <lineage>
        <taxon>Eukaryota</taxon>
        <taxon>Metazoa</taxon>
        <taxon>Spiralia</taxon>
        <taxon>Gnathifera</taxon>
        <taxon>Rotifera</taxon>
        <taxon>Eurotatoria</taxon>
        <taxon>Bdelloidea</taxon>
        <taxon>Philodinida</taxon>
        <taxon>Philodinidae</taxon>
        <taxon>Rotaria</taxon>
    </lineage>
</organism>
<gene>
    <name evidence="1" type="ORF">OTI717_LOCUS29808</name>
</gene>
<accession>A0A819PST4</accession>
<reference evidence="1" key="1">
    <citation type="submission" date="2021-02" db="EMBL/GenBank/DDBJ databases">
        <authorList>
            <person name="Nowell W R."/>
        </authorList>
    </citation>
    <scope>NUCLEOTIDE SEQUENCE</scope>
</reference>
<sequence>MVLLSSIALANLKWIYLNLCQTIFNELEIFITKIFPNLKSLSIIKSEDITFLDAHRWEQLILNYFPQLEKFYLIYDDYVDNEQKYPIYTRRPN</sequence>
<evidence type="ECO:0000313" key="2">
    <source>
        <dbReference type="Proteomes" id="UP000663823"/>
    </source>
</evidence>
<name>A0A819PST4_9BILA</name>
<comment type="caution">
    <text evidence="1">The sequence shown here is derived from an EMBL/GenBank/DDBJ whole genome shotgun (WGS) entry which is preliminary data.</text>
</comment>
<dbReference type="Proteomes" id="UP000663823">
    <property type="component" value="Unassembled WGS sequence"/>
</dbReference>